<dbReference type="CDD" id="cd02440">
    <property type="entry name" value="AdoMet_MTases"/>
    <property type="match status" value="1"/>
</dbReference>
<dbReference type="OrthoDB" id="416496at2759"/>
<reference evidence="3 4" key="1">
    <citation type="journal article" date="2014" name="Mol. Plant">
        <title>Chromosome Scale Genome Assembly and Transcriptome Profiling of Nannochloropsis gaditana in Nitrogen Depletion.</title>
        <authorList>
            <person name="Corteggiani Carpinelli E."/>
            <person name="Telatin A."/>
            <person name="Vitulo N."/>
            <person name="Forcato C."/>
            <person name="D'Angelo M."/>
            <person name="Schiavon R."/>
            <person name="Vezzi A."/>
            <person name="Giacometti G.M."/>
            <person name="Morosinotto T."/>
            <person name="Valle G."/>
        </authorList>
    </citation>
    <scope>NUCLEOTIDE SEQUENCE [LARGE SCALE GENOMIC DNA]</scope>
    <source>
        <strain evidence="3 4">B-31</strain>
    </source>
</reference>
<proteinExistence type="predicted"/>
<evidence type="ECO:0000313" key="3">
    <source>
        <dbReference type="EMBL" id="EWM29865.1"/>
    </source>
</evidence>
<keyword evidence="4" id="KW-1185">Reference proteome</keyword>
<gene>
    <name evidence="3" type="ORF">Naga_100106g3</name>
</gene>
<dbReference type="PANTHER" id="PTHR45036:SF1">
    <property type="entry name" value="METHYLTRANSFERASE LIKE 7A"/>
    <property type="match status" value="1"/>
</dbReference>
<dbReference type="InterPro" id="IPR013216">
    <property type="entry name" value="Methyltransf_11"/>
</dbReference>
<dbReference type="InterPro" id="IPR052356">
    <property type="entry name" value="Thiol_S-MT"/>
</dbReference>
<dbReference type="InterPro" id="IPR029063">
    <property type="entry name" value="SAM-dependent_MTases_sf"/>
</dbReference>
<accession>W7TRI3</accession>
<feature type="domain" description="Methyltransferase type 11" evidence="2">
    <location>
        <begin position="212"/>
        <end position="308"/>
    </location>
</feature>
<comment type="caution">
    <text evidence="3">The sequence shown here is derived from an EMBL/GenBank/DDBJ whole genome shotgun (WGS) entry which is preliminary data.</text>
</comment>
<keyword evidence="3" id="KW-0489">Methyltransferase</keyword>
<sequence length="395" mass="42969">MWCLISCSTRTGGPPPTSSPSQHSHPHRQTHPFQAVDAMIRSRISARRKINHSLLCVAGCLFLDCNVVTKGIPVAALLLSPVPVIANIYPAFTHASPSLQRQARRPQAKHFCPLLSAHLRPERTMGKRGSRGNEQAEGKQKVASGEEVSRLSRRESFLPALIALGSGALLLNKSLNEERAYEGLHQELFALLSASASGAGEAGRDVRAPKVLEIGVGQGVNVKYYPSGCEVVGLDPNLNQDAMSVAQSKAKARNIQWSALEGRAESLPFPDASFDAVVSTLVFCSVQDQARALTEVARVLRPGGKFLFVEHIWAGEKEHPVLHRVQGIMDPLQAFLVNGCHLVRHTDDLLLGETKGGGGRDREGVKLFDRVERLNYLEMDTQWPVSVQVAGVLVK</sequence>
<dbReference type="EMBL" id="AZIL01000115">
    <property type="protein sequence ID" value="EWM29865.1"/>
    <property type="molecule type" value="Genomic_DNA"/>
</dbReference>
<evidence type="ECO:0000313" key="4">
    <source>
        <dbReference type="Proteomes" id="UP000019335"/>
    </source>
</evidence>
<dbReference type="GO" id="GO:0032259">
    <property type="term" value="P:methylation"/>
    <property type="evidence" value="ECO:0007669"/>
    <property type="project" value="UniProtKB-KW"/>
</dbReference>
<feature type="region of interest" description="Disordered" evidence="1">
    <location>
        <begin position="122"/>
        <end position="145"/>
    </location>
</feature>
<keyword evidence="3" id="KW-0808">Transferase</keyword>
<dbReference type="Proteomes" id="UP000019335">
    <property type="component" value="Chromosome 2"/>
</dbReference>
<protein>
    <submittedName>
        <fullName evidence="3">S-adenosylmethionine-dependent methyltransferase domain-containing protein</fullName>
    </submittedName>
</protein>
<dbReference type="Pfam" id="PF08241">
    <property type="entry name" value="Methyltransf_11"/>
    <property type="match status" value="1"/>
</dbReference>
<evidence type="ECO:0000259" key="2">
    <source>
        <dbReference type="Pfam" id="PF08241"/>
    </source>
</evidence>
<evidence type="ECO:0000256" key="1">
    <source>
        <dbReference type="SAM" id="MobiDB-lite"/>
    </source>
</evidence>
<dbReference type="GO" id="GO:0008757">
    <property type="term" value="F:S-adenosylmethionine-dependent methyltransferase activity"/>
    <property type="evidence" value="ECO:0007669"/>
    <property type="project" value="InterPro"/>
</dbReference>
<feature type="region of interest" description="Disordered" evidence="1">
    <location>
        <begin position="7"/>
        <end position="31"/>
    </location>
</feature>
<organism evidence="3 4">
    <name type="scientific">Nannochloropsis gaditana</name>
    <dbReference type="NCBI Taxonomy" id="72520"/>
    <lineage>
        <taxon>Eukaryota</taxon>
        <taxon>Sar</taxon>
        <taxon>Stramenopiles</taxon>
        <taxon>Ochrophyta</taxon>
        <taxon>Eustigmatophyceae</taxon>
        <taxon>Eustigmatales</taxon>
        <taxon>Monodopsidaceae</taxon>
        <taxon>Nannochloropsis</taxon>
    </lineage>
</organism>
<name>W7TRI3_9STRA</name>
<dbReference type="PANTHER" id="PTHR45036">
    <property type="entry name" value="METHYLTRANSFERASE LIKE 7B"/>
    <property type="match status" value="1"/>
</dbReference>
<dbReference type="Gene3D" id="3.40.50.150">
    <property type="entry name" value="Vaccinia Virus protein VP39"/>
    <property type="match status" value="1"/>
</dbReference>
<dbReference type="AlphaFoldDB" id="W7TRI3"/>
<dbReference type="SUPFAM" id="SSF53335">
    <property type="entry name" value="S-adenosyl-L-methionine-dependent methyltransferases"/>
    <property type="match status" value="1"/>
</dbReference>